<dbReference type="SUPFAM" id="SSF88659">
    <property type="entry name" value="Sigma3 and sigma4 domains of RNA polymerase sigma factors"/>
    <property type="match status" value="1"/>
</dbReference>
<dbReference type="GO" id="GO:0003677">
    <property type="term" value="F:DNA binding"/>
    <property type="evidence" value="ECO:0007669"/>
    <property type="project" value="UniProtKB-KW"/>
</dbReference>
<comment type="similarity">
    <text evidence="1">Belongs to the sigma-70 factor family. ECF subfamily.</text>
</comment>
<dbReference type="Proteomes" id="UP000317421">
    <property type="component" value="Unassembled WGS sequence"/>
</dbReference>
<dbReference type="Pfam" id="PF08281">
    <property type="entry name" value="Sigma70_r4_2"/>
    <property type="match status" value="1"/>
</dbReference>
<dbReference type="InterPro" id="IPR007627">
    <property type="entry name" value="RNA_pol_sigma70_r2"/>
</dbReference>
<evidence type="ECO:0000256" key="5">
    <source>
        <dbReference type="ARBA" id="ARBA00023163"/>
    </source>
</evidence>
<gene>
    <name evidence="8" type="primary">sigE_2</name>
    <name evidence="8" type="ORF">Pla108_13000</name>
</gene>
<keyword evidence="4" id="KW-0238">DNA-binding</keyword>
<evidence type="ECO:0000256" key="4">
    <source>
        <dbReference type="ARBA" id="ARBA00023125"/>
    </source>
</evidence>
<feature type="domain" description="RNA polymerase sigma factor 70 region 4 type 2" evidence="7">
    <location>
        <begin position="132"/>
        <end position="182"/>
    </location>
</feature>
<organism evidence="8 9">
    <name type="scientific">Botrimarina colliarenosi</name>
    <dbReference type="NCBI Taxonomy" id="2528001"/>
    <lineage>
        <taxon>Bacteria</taxon>
        <taxon>Pseudomonadati</taxon>
        <taxon>Planctomycetota</taxon>
        <taxon>Planctomycetia</taxon>
        <taxon>Pirellulales</taxon>
        <taxon>Lacipirellulaceae</taxon>
        <taxon>Botrimarina</taxon>
    </lineage>
</organism>
<evidence type="ECO:0000313" key="8">
    <source>
        <dbReference type="EMBL" id="TWU00351.1"/>
    </source>
</evidence>
<keyword evidence="2" id="KW-0805">Transcription regulation</keyword>
<dbReference type="InterPro" id="IPR013325">
    <property type="entry name" value="RNA_pol_sigma_r2"/>
</dbReference>
<sequence length="194" mass="22108">MTVMSQPLPPTADASLPRGRAAPALDLGRLVRDRQAEVWRYLRYLGAEPTEADDLTQETFLAVARSTFVEASDQQTAGYLRTVARRQLLMLRRKQKRRCETTDLDAAETVWSEAMWRDRSHGDPWDDHVDAARDCVEKLEGRVRQAIDLTYHQGESREAIATTLGMTADGVKTLLRRTREKLRECIEATLRPNL</sequence>
<dbReference type="InterPro" id="IPR013249">
    <property type="entry name" value="RNA_pol_sigma70_r4_t2"/>
</dbReference>
<keyword evidence="9" id="KW-1185">Reference proteome</keyword>
<dbReference type="PANTHER" id="PTHR43133">
    <property type="entry name" value="RNA POLYMERASE ECF-TYPE SIGMA FACTO"/>
    <property type="match status" value="1"/>
</dbReference>
<dbReference type="SUPFAM" id="SSF88946">
    <property type="entry name" value="Sigma2 domain of RNA polymerase sigma factors"/>
    <property type="match status" value="1"/>
</dbReference>
<reference evidence="8 9" key="1">
    <citation type="submission" date="2019-02" db="EMBL/GenBank/DDBJ databases">
        <title>Deep-cultivation of Planctomycetes and their phenomic and genomic characterization uncovers novel biology.</title>
        <authorList>
            <person name="Wiegand S."/>
            <person name="Jogler M."/>
            <person name="Boedeker C."/>
            <person name="Pinto D."/>
            <person name="Vollmers J."/>
            <person name="Rivas-Marin E."/>
            <person name="Kohn T."/>
            <person name="Peeters S.H."/>
            <person name="Heuer A."/>
            <person name="Rast P."/>
            <person name="Oberbeckmann S."/>
            <person name="Bunk B."/>
            <person name="Jeske O."/>
            <person name="Meyerdierks A."/>
            <person name="Storesund J.E."/>
            <person name="Kallscheuer N."/>
            <person name="Luecker S."/>
            <person name="Lage O.M."/>
            <person name="Pohl T."/>
            <person name="Merkel B.J."/>
            <person name="Hornburger P."/>
            <person name="Mueller R.-W."/>
            <person name="Bruemmer F."/>
            <person name="Labrenz M."/>
            <person name="Spormann A.M."/>
            <person name="Op Den Camp H."/>
            <person name="Overmann J."/>
            <person name="Amann R."/>
            <person name="Jetten M.S.M."/>
            <person name="Mascher T."/>
            <person name="Medema M.H."/>
            <person name="Devos D.P."/>
            <person name="Kaster A.-K."/>
            <person name="Ovreas L."/>
            <person name="Rohde M."/>
            <person name="Galperin M.Y."/>
            <person name="Jogler C."/>
        </authorList>
    </citation>
    <scope>NUCLEOTIDE SEQUENCE [LARGE SCALE GENOMIC DNA]</scope>
    <source>
        <strain evidence="8 9">Pla108</strain>
    </source>
</reference>
<keyword evidence="5" id="KW-0804">Transcription</keyword>
<evidence type="ECO:0000259" key="6">
    <source>
        <dbReference type="Pfam" id="PF04542"/>
    </source>
</evidence>
<evidence type="ECO:0000256" key="2">
    <source>
        <dbReference type="ARBA" id="ARBA00023015"/>
    </source>
</evidence>
<dbReference type="GO" id="GO:0006352">
    <property type="term" value="P:DNA-templated transcription initiation"/>
    <property type="evidence" value="ECO:0007669"/>
    <property type="project" value="InterPro"/>
</dbReference>
<evidence type="ECO:0000313" key="9">
    <source>
        <dbReference type="Proteomes" id="UP000317421"/>
    </source>
</evidence>
<dbReference type="InterPro" id="IPR013324">
    <property type="entry name" value="RNA_pol_sigma_r3/r4-like"/>
</dbReference>
<keyword evidence="3" id="KW-0731">Sigma factor</keyword>
<dbReference type="InterPro" id="IPR039425">
    <property type="entry name" value="RNA_pol_sigma-70-like"/>
</dbReference>
<comment type="caution">
    <text evidence="8">The sequence shown here is derived from an EMBL/GenBank/DDBJ whole genome shotgun (WGS) entry which is preliminary data.</text>
</comment>
<feature type="domain" description="RNA polymerase sigma-70 region 2" evidence="6">
    <location>
        <begin position="30"/>
        <end position="98"/>
    </location>
</feature>
<dbReference type="EMBL" id="SJPR01000001">
    <property type="protein sequence ID" value="TWU00351.1"/>
    <property type="molecule type" value="Genomic_DNA"/>
</dbReference>
<proteinExistence type="inferred from homology"/>
<name>A0A5C6ALR4_9BACT</name>
<evidence type="ECO:0000259" key="7">
    <source>
        <dbReference type="Pfam" id="PF08281"/>
    </source>
</evidence>
<protein>
    <submittedName>
        <fullName evidence="8">ECF RNA polymerase sigma factor SigE</fullName>
    </submittedName>
</protein>
<dbReference type="Gene3D" id="1.10.10.10">
    <property type="entry name" value="Winged helix-like DNA-binding domain superfamily/Winged helix DNA-binding domain"/>
    <property type="match status" value="1"/>
</dbReference>
<evidence type="ECO:0000256" key="1">
    <source>
        <dbReference type="ARBA" id="ARBA00010641"/>
    </source>
</evidence>
<dbReference type="AlphaFoldDB" id="A0A5C6ALR4"/>
<dbReference type="InterPro" id="IPR036388">
    <property type="entry name" value="WH-like_DNA-bd_sf"/>
</dbReference>
<dbReference type="InterPro" id="IPR014284">
    <property type="entry name" value="RNA_pol_sigma-70_dom"/>
</dbReference>
<dbReference type="Pfam" id="PF04542">
    <property type="entry name" value="Sigma70_r2"/>
    <property type="match status" value="1"/>
</dbReference>
<evidence type="ECO:0000256" key="3">
    <source>
        <dbReference type="ARBA" id="ARBA00023082"/>
    </source>
</evidence>
<dbReference type="Gene3D" id="1.10.1740.10">
    <property type="match status" value="1"/>
</dbReference>
<dbReference type="GO" id="GO:0016987">
    <property type="term" value="F:sigma factor activity"/>
    <property type="evidence" value="ECO:0007669"/>
    <property type="project" value="UniProtKB-KW"/>
</dbReference>
<dbReference type="OrthoDB" id="9795666at2"/>
<dbReference type="NCBIfam" id="TIGR02937">
    <property type="entry name" value="sigma70-ECF"/>
    <property type="match status" value="1"/>
</dbReference>
<accession>A0A5C6ALR4</accession>
<dbReference type="PANTHER" id="PTHR43133:SF8">
    <property type="entry name" value="RNA POLYMERASE SIGMA FACTOR HI_1459-RELATED"/>
    <property type="match status" value="1"/>
</dbReference>